<keyword evidence="2" id="KW-1185">Reference proteome</keyword>
<name>A0AAW1BB90_CROAD</name>
<dbReference type="EMBL" id="JAOTOJ010000007">
    <property type="protein sequence ID" value="KAK9398976.1"/>
    <property type="molecule type" value="Genomic_DNA"/>
</dbReference>
<accession>A0AAW1BB90</accession>
<reference evidence="1 2" key="1">
    <citation type="journal article" date="2024" name="Proc. Natl. Acad. Sci. U.S.A.">
        <title>The genetic regulatory architecture and epigenomic basis for age-related changes in rattlesnake venom.</title>
        <authorList>
            <person name="Hogan M.P."/>
            <person name="Holding M.L."/>
            <person name="Nystrom G.S."/>
            <person name="Colston T.J."/>
            <person name="Bartlett D.A."/>
            <person name="Mason A.J."/>
            <person name="Ellsworth S.A."/>
            <person name="Rautsaw R.M."/>
            <person name="Lawrence K.C."/>
            <person name="Strickland J.L."/>
            <person name="He B."/>
            <person name="Fraser P."/>
            <person name="Margres M.J."/>
            <person name="Gilbert D.M."/>
            <person name="Gibbs H.L."/>
            <person name="Parkinson C.L."/>
            <person name="Rokyta D.R."/>
        </authorList>
    </citation>
    <scope>NUCLEOTIDE SEQUENCE [LARGE SCALE GENOMIC DNA]</scope>
    <source>
        <strain evidence="1">DRR0105</strain>
    </source>
</reference>
<comment type="caution">
    <text evidence="1">The sequence shown here is derived from an EMBL/GenBank/DDBJ whole genome shotgun (WGS) entry which is preliminary data.</text>
</comment>
<dbReference type="Proteomes" id="UP001474421">
    <property type="component" value="Unassembled WGS sequence"/>
</dbReference>
<evidence type="ECO:0000313" key="1">
    <source>
        <dbReference type="EMBL" id="KAK9398976.1"/>
    </source>
</evidence>
<proteinExistence type="predicted"/>
<evidence type="ECO:0000313" key="2">
    <source>
        <dbReference type="Proteomes" id="UP001474421"/>
    </source>
</evidence>
<gene>
    <name evidence="1" type="ORF">NXF25_013945</name>
</gene>
<sequence length="91" mass="10521">MLDRNPETLALFLDQVWVHLDQHGREYFNDEARVDIIVASLEGEAAEWVSILHDEGHPELANLDAFLYKLRAQFVDPTQTRQVESEVCNIK</sequence>
<protein>
    <recommendedName>
        <fullName evidence="3">DUF4939 domain-containing protein</fullName>
    </recommendedName>
</protein>
<dbReference type="AlphaFoldDB" id="A0AAW1BB90"/>
<organism evidence="1 2">
    <name type="scientific">Crotalus adamanteus</name>
    <name type="common">Eastern diamondback rattlesnake</name>
    <dbReference type="NCBI Taxonomy" id="8729"/>
    <lineage>
        <taxon>Eukaryota</taxon>
        <taxon>Metazoa</taxon>
        <taxon>Chordata</taxon>
        <taxon>Craniata</taxon>
        <taxon>Vertebrata</taxon>
        <taxon>Euteleostomi</taxon>
        <taxon>Lepidosauria</taxon>
        <taxon>Squamata</taxon>
        <taxon>Bifurcata</taxon>
        <taxon>Unidentata</taxon>
        <taxon>Episquamata</taxon>
        <taxon>Toxicofera</taxon>
        <taxon>Serpentes</taxon>
        <taxon>Colubroidea</taxon>
        <taxon>Viperidae</taxon>
        <taxon>Crotalinae</taxon>
        <taxon>Crotalus</taxon>
    </lineage>
</organism>
<evidence type="ECO:0008006" key="3">
    <source>
        <dbReference type="Google" id="ProtNLM"/>
    </source>
</evidence>